<evidence type="ECO:0000259" key="5">
    <source>
        <dbReference type="PROSITE" id="PS51192"/>
    </source>
</evidence>
<dbReference type="Gene3D" id="3.40.50.300">
    <property type="entry name" value="P-loop containing nucleotide triphosphate hydrolases"/>
    <property type="match status" value="2"/>
</dbReference>
<gene>
    <name evidence="7" type="ORF">GCM10009560_16850</name>
</gene>
<feature type="domain" description="Helicase ATP-binding" evidence="5">
    <location>
        <begin position="41"/>
        <end position="199"/>
    </location>
</feature>
<dbReference type="GO" id="GO:0004386">
    <property type="term" value="F:helicase activity"/>
    <property type="evidence" value="ECO:0007669"/>
    <property type="project" value="UniProtKB-KW"/>
</dbReference>
<evidence type="ECO:0000256" key="4">
    <source>
        <dbReference type="ARBA" id="ARBA00022840"/>
    </source>
</evidence>
<reference evidence="7 8" key="1">
    <citation type="journal article" date="2019" name="Int. J. Syst. Evol. Microbiol.">
        <title>The Global Catalogue of Microorganisms (GCM) 10K type strain sequencing project: providing services to taxonomists for standard genome sequencing and annotation.</title>
        <authorList>
            <consortium name="The Broad Institute Genomics Platform"/>
            <consortium name="The Broad Institute Genome Sequencing Center for Infectious Disease"/>
            <person name="Wu L."/>
            <person name="Ma J."/>
        </authorList>
    </citation>
    <scope>NUCLEOTIDE SEQUENCE [LARGE SCALE GENOMIC DNA]</scope>
    <source>
        <strain evidence="7 8">JCM 11136</strain>
    </source>
</reference>
<dbReference type="SMART" id="SM01142">
    <property type="entry name" value="DSHCT"/>
    <property type="match status" value="1"/>
</dbReference>
<keyword evidence="8" id="KW-1185">Reference proteome</keyword>
<dbReference type="CDD" id="cd18795">
    <property type="entry name" value="SF2_C_Ski2"/>
    <property type="match status" value="1"/>
</dbReference>
<evidence type="ECO:0000256" key="3">
    <source>
        <dbReference type="ARBA" id="ARBA00022806"/>
    </source>
</evidence>
<dbReference type="InterPro" id="IPR011545">
    <property type="entry name" value="DEAD/DEAH_box_helicase_dom"/>
</dbReference>
<dbReference type="RefSeq" id="WP_343949149.1">
    <property type="nucleotide sequence ID" value="NZ_BAAAHQ010000007.1"/>
</dbReference>
<evidence type="ECO:0000313" key="7">
    <source>
        <dbReference type="EMBL" id="GAA0919355.1"/>
    </source>
</evidence>
<dbReference type="InterPro" id="IPR001650">
    <property type="entry name" value="Helicase_C-like"/>
</dbReference>
<organism evidence="7 8">
    <name type="scientific">Nonomuraea longicatena</name>
    <dbReference type="NCBI Taxonomy" id="83682"/>
    <lineage>
        <taxon>Bacteria</taxon>
        <taxon>Bacillati</taxon>
        <taxon>Actinomycetota</taxon>
        <taxon>Actinomycetes</taxon>
        <taxon>Streptosporangiales</taxon>
        <taxon>Streptosporangiaceae</taxon>
        <taxon>Nonomuraea</taxon>
    </lineage>
</organism>
<evidence type="ECO:0000256" key="2">
    <source>
        <dbReference type="ARBA" id="ARBA00022801"/>
    </source>
</evidence>
<dbReference type="Pfam" id="PF00270">
    <property type="entry name" value="DEAD"/>
    <property type="match status" value="1"/>
</dbReference>
<dbReference type="Gene3D" id="1.10.3380.30">
    <property type="match status" value="1"/>
</dbReference>
<keyword evidence="3 7" id="KW-0347">Helicase</keyword>
<dbReference type="InterPro" id="IPR012961">
    <property type="entry name" value="Ski2/MTR4_C"/>
</dbReference>
<dbReference type="InterPro" id="IPR014001">
    <property type="entry name" value="Helicase_ATP-bd"/>
</dbReference>
<dbReference type="Pfam" id="PF08148">
    <property type="entry name" value="DSHCT"/>
    <property type="match status" value="1"/>
</dbReference>
<dbReference type="SMART" id="SM00490">
    <property type="entry name" value="HELICc"/>
    <property type="match status" value="1"/>
</dbReference>
<evidence type="ECO:0000259" key="6">
    <source>
        <dbReference type="PROSITE" id="PS51194"/>
    </source>
</evidence>
<dbReference type="PROSITE" id="PS51192">
    <property type="entry name" value="HELICASE_ATP_BIND_1"/>
    <property type="match status" value="1"/>
</dbReference>
<dbReference type="SMART" id="SM00487">
    <property type="entry name" value="DEXDc"/>
    <property type="match status" value="1"/>
</dbReference>
<feature type="domain" description="Helicase C-terminal" evidence="6">
    <location>
        <begin position="266"/>
        <end position="470"/>
    </location>
</feature>
<name>A0ABN1NYH2_9ACTN</name>
<keyword evidence="2" id="KW-0378">Hydrolase</keyword>
<comment type="caution">
    <text evidence="7">The sequence shown here is derived from an EMBL/GenBank/DDBJ whole genome shotgun (WGS) entry which is preliminary data.</text>
</comment>
<sequence>MTTPAERYADFRERHGDDGPALGSFRGLYDFSLDEFQLDACRALEAGDGVLVAAPTGSGKTVVGEFAVHLALEQGQKCFYTTPIKALSNQKYNDLVKRYGTAKVGLLTGDNSVNGEAPIVVMTTEVLRNMLYAGSATLAGLGFVVMDEVHYLADRFRGAVWEEVIIHLPESVRLVALSATVSNAEEFGEWLGEVRGDTTVIVDEHRPVPLWQHMMVGHRVYDLFITDDLTPRINPTLMRVTLDAERLTQGKGRRGYSRPTRSRPPDRARVIEKLDSEGLLPSITFIFSRAGCDAAVMQCLYSGIRLTTEREQHEIRQLVDERTAHLPDEDLAVLGYLEWRDCLERGLAAHHAGMLPAFKEVVEELFTRGLVKAVFATETLALGINMPARSVVIEKLDKWNGETHADLTPGEYTQLTGRAGRRGIDVEGHAVVLWQPGMDPLAVAGLAGTRTYPLRSSFQPSYNMAVNLVGQFGKERTKTLLEASFAQFQADRAVVGLAKQLRKQEEALDGYQRAMSCHLGDFPEYANLRRRLSDRESELSKQRGAARRAAAAKSLESLQPGDVIRVPGGRRAGLAIVLDPGRNPRGHGPTPLVLTIGKQVKKLDPADFPVPVEPIEKVRIPKNFNPRAPKERANLVSSLLAKIGDRDLGKPARARDHAVEDEEINELRRLIRQHPCHGCDEREDHARWAERYYKLLRETEGLRRRVEGRSHVISRTFDRICAVLEQLGYLDGETVTDEGRRLGRLYTELDLLTAECLRQGLWEELEPAELAACVSALVFESRQSDDARRPKIPAGRAQDALTQMVRLWGELEGIENDHGLSTIREPDLGFAWAAFRWTKGHSLDAVLLDGVNGSELAAGDFVRWIKQLMDLLSQLGNAAPKGSKVKQTAGRAMDAMRRGVVAYSSLT</sequence>
<proteinExistence type="predicted"/>
<dbReference type="InterPro" id="IPR058621">
    <property type="entry name" value="SH3_HelY"/>
</dbReference>
<dbReference type="SUPFAM" id="SSF52540">
    <property type="entry name" value="P-loop containing nucleoside triphosphate hydrolases"/>
    <property type="match status" value="1"/>
</dbReference>
<dbReference type="InterPro" id="IPR050699">
    <property type="entry name" value="RNA-DNA_Helicase"/>
</dbReference>
<dbReference type="InterPro" id="IPR027417">
    <property type="entry name" value="P-loop_NTPase"/>
</dbReference>
<dbReference type="PROSITE" id="PS51194">
    <property type="entry name" value="HELICASE_CTER"/>
    <property type="match status" value="1"/>
</dbReference>
<dbReference type="Proteomes" id="UP001501578">
    <property type="component" value="Unassembled WGS sequence"/>
</dbReference>
<dbReference type="Pfam" id="PF26090">
    <property type="entry name" value="SH3_HelY"/>
    <property type="match status" value="1"/>
</dbReference>
<evidence type="ECO:0000313" key="8">
    <source>
        <dbReference type="Proteomes" id="UP001501578"/>
    </source>
</evidence>
<protein>
    <submittedName>
        <fullName evidence="7">DEAD/DEAH box helicase</fullName>
    </submittedName>
</protein>
<keyword evidence="1" id="KW-0547">Nucleotide-binding</keyword>
<evidence type="ECO:0000256" key="1">
    <source>
        <dbReference type="ARBA" id="ARBA00022741"/>
    </source>
</evidence>
<dbReference type="PANTHER" id="PTHR12131:SF1">
    <property type="entry name" value="ATP-DEPENDENT RNA HELICASE SUPV3L1, MITOCHONDRIAL-RELATED"/>
    <property type="match status" value="1"/>
</dbReference>
<accession>A0ABN1NYH2</accession>
<dbReference type="PANTHER" id="PTHR12131">
    <property type="entry name" value="ATP-DEPENDENT RNA AND DNA HELICASE"/>
    <property type="match status" value="1"/>
</dbReference>
<keyword evidence="4" id="KW-0067">ATP-binding</keyword>
<dbReference type="EMBL" id="BAAAHQ010000007">
    <property type="protein sequence ID" value="GAA0919355.1"/>
    <property type="molecule type" value="Genomic_DNA"/>
</dbReference>
<dbReference type="Pfam" id="PF00271">
    <property type="entry name" value="Helicase_C"/>
    <property type="match status" value="1"/>
</dbReference>